<evidence type="ECO:0000313" key="6">
    <source>
        <dbReference type="EMBL" id="GLQ69422.1"/>
    </source>
</evidence>
<feature type="transmembrane region" description="Helical" evidence="5">
    <location>
        <begin position="214"/>
        <end position="234"/>
    </location>
</feature>
<feature type="transmembrane region" description="Helical" evidence="5">
    <location>
        <begin position="314"/>
        <end position="333"/>
    </location>
</feature>
<feature type="transmembrane region" description="Helical" evidence="5">
    <location>
        <begin position="254"/>
        <end position="274"/>
    </location>
</feature>
<feature type="transmembrane region" description="Helical" evidence="5">
    <location>
        <begin position="372"/>
        <end position="393"/>
    </location>
</feature>
<keyword evidence="2 5" id="KW-0812">Transmembrane</keyword>
<feature type="transmembrane region" description="Helical" evidence="5">
    <location>
        <begin position="64"/>
        <end position="85"/>
    </location>
</feature>
<feature type="transmembrane region" description="Helical" evidence="5">
    <location>
        <begin position="345"/>
        <end position="366"/>
    </location>
</feature>
<feature type="transmembrane region" description="Helical" evidence="5">
    <location>
        <begin position="286"/>
        <end position="308"/>
    </location>
</feature>
<feature type="transmembrane region" description="Helical" evidence="5">
    <location>
        <begin position="119"/>
        <end position="142"/>
    </location>
</feature>
<reference evidence="7" key="1">
    <citation type="journal article" date="2019" name="Int. J. Syst. Evol. Microbiol.">
        <title>The Global Catalogue of Microorganisms (GCM) 10K type strain sequencing project: providing services to taxonomists for standard genome sequencing and annotation.</title>
        <authorList>
            <consortium name="The Broad Institute Genomics Platform"/>
            <consortium name="The Broad Institute Genome Sequencing Center for Infectious Disease"/>
            <person name="Wu L."/>
            <person name="Ma J."/>
        </authorList>
    </citation>
    <scope>NUCLEOTIDE SEQUENCE [LARGE SCALE GENOMIC DNA]</scope>
    <source>
        <strain evidence="7">NBRC 3250</strain>
    </source>
</reference>
<keyword evidence="7" id="KW-1185">Reference proteome</keyword>
<dbReference type="EMBL" id="BSNW01000017">
    <property type="protein sequence ID" value="GLQ69422.1"/>
    <property type="molecule type" value="Genomic_DNA"/>
</dbReference>
<evidence type="ECO:0000256" key="4">
    <source>
        <dbReference type="ARBA" id="ARBA00023136"/>
    </source>
</evidence>
<dbReference type="PANTHER" id="PTHR23514">
    <property type="entry name" value="BYPASS OF STOP CODON PROTEIN 6"/>
    <property type="match status" value="1"/>
</dbReference>
<keyword evidence="4 5" id="KW-0472">Membrane</keyword>
<dbReference type="InterPro" id="IPR036259">
    <property type="entry name" value="MFS_trans_sf"/>
</dbReference>
<evidence type="ECO:0000256" key="5">
    <source>
        <dbReference type="SAM" id="Phobius"/>
    </source>
</evidence>
<organism evidence="6 7">
    <name type="scientific">Gluconobacter albidus</name>
    <dbReference type="NCBI Taxonomy" id="318683"/>
    <lineage>
        <taxon>Bacteria</taxon>
        <taxon>Pseudomonadati</taxon>
        <taxon>Pseudomonadota</taxon>
        <taxon>Alphaproteobacteria</taxon>
        <taxon>Acetobacterales</taxon>
        <taxon>Acetobacteraceae</taxon>
        <taxon>Gluconobacter</taxon>
    </lineage>
</organism>
<feature type="transmembrane region" description="Helical" evidence="5">
    <location>
        <begin position="182"/>
        <end position="202"/>
    </location>
</feature>
<evidence type="ECO:0000256" key="1">
    <source>
        <dbReference type="ARBA" id="ARBA00004141"/>
    </source>
</evidence>
<dbReference type="InterPro" id="IPR011701">
    <property type="entry name" value="MFS"/>
</dbReference>
<name>A0ABQ5X2C0_9PROT</name>
<keyword evidence="3 5" id="KW-1133">Transmembrane helix</keyword>
<sequence length="404" mass="41265">MYFSQTLGKRVLNLRLMDNPNPASLKAQHATRLAFFSAGFSGAAWAPIIPYVKSRCELTDAHLGLLLLCLGMGSIVAMPIAGSLAGRFGCRWIIAIATLAVCCSLPVLASSAFLPGLAIALTVFGAGVGSIDCVVSVQAIIVERASQKTMMSGFHGLFSVGGLLGAMGVSSLLGLGLSPVQASLAVVLLLLLGSGLALSGLLTGRNSSGKGPAFAVPHGIVLIIGIMCFIVFLAEGSAIDWSAVFLATVRHVDMRYTGLGYVAFATTMTIGRLLGDWLVRRVPGRMLITGGSLLAASGMLLVAAIPLWQVTLLGYALVGAGCANVVPVLYSAVGRQTFMPEHLAVSAITTLGYSGILVGPAALGFVAQAASLPLALGIVGVFLGGVAAVGMILPKALINGETTS</sequence>
<comment type="caution">
    <text evidence="6">The sequence shown here is derived from an EMBL/GenBank/DDBJ whole genome shotgun (WGS) entry which is preliminary data.</text>
</comment>
<feature type="transmembrane region" description="Helical" evidence="5">
    <location>
        <begin position="92"/>
        <end position="113"/>
    </location>
</feature>
<evidence type="ECO:0000256" key="2">
    <source>
        <dbReference type="ARBA" id="ARBA00022692"/>
    </source>
</evidence>
<dbReference type="Gene3D" id="1.20.1250.20">
    <property type="entry name" value="MFS general substrate transporter like domains"/>
    <property type="match status" value="2"/>
</dbReference>
<evidence type="ECO:0000313" key="7">
    <source>
        <dbReference type="Proteomes" id="UP001156672"/>
    </source>
</evidence>
<dbReference type="Proteomes" id="UP001156672">
    <property type="component" value="Unassembled WGS sequence"/>
</dbReference>
<dbReference type="CDD" id="cd17393">
    <property type="entry name" value="MFS_MosC_like"/>
    <property type="match status" value="1"/>
</dbReference>
<dbReference type="PANTHER" id="PTHR23514:SF13">
    <property type="entry name" value="INNER MEMBRANE PROTEIN YBJJ"/>
    <property type="match status" value="1"/>
</dbReference>
<feature type="transmembrane region" description="Helical" evidence="5">
    <location>
        <begin position="33"/>
        <end position="52"/>
    </location>
</feature>
<protein>
    <submittedName>
        <fullName evidence="6">MFS transporter</fullName>
    </submittedName>
</protein>
<evidence type="ECO:0000256" key="3">
    <source>
        <dbReference type="ARBA" id="ARBA00022989"/>
    </source>
</evidence>
<feature type="transmembrane region" description="Helical" evidence="5">
    <location>
        <begin position="154"/>
        <end position="176"/>
    </location>
</feature>
<gene>
    <name evidence="6" type="ORF">GCM10007866_18730</name>
</gene>
<accession>A0ABQ5X2C0</accession>
<dbReference type="InterPro" id="IPR051788">
    <property type="entry name" value="MFS_Transporter"/>
</dbReference>
<dbReference type="Pfam" id="PF07690">
    <property type="entry name" value="MFS_1"/>
    <property type="match status" value="1"/>
</dbReference>
<proteinExistence type="predicted"/>
<dbReference type="SUPFAM" id="SSF103473">
    <property type="entry name" value="MFS general substrate transporter"/>
    <property type="match status" value="1"/>
</dbReference>
<comment type="subcellular location">
    <subcellularLocation>
        <location evidence="1">Membrane</location>
        <topology evidence="1">Multi-pass membrane protein</topology>
    </subcellularLocation>
</comment>